<feature type="compositionally biased region" description="Low complexity" evidence="1">
    <location>
        <begin position="364"/>
        <end position="388"/>
    </location>
</feature>
<evidence type="ECO:0000256" key="1">
    <source>
        <dbReference type="SAM" id="MobiDB-lite"/>
    </source>
</evidence>
<feature type="domain" description="Rubicon Homology" evidence="2">
    <location>
        <begin position="665"/>
        <end position="867"/>
    </location>
</feature>
<dbReference type="OrthoDB" id="10067503at2759"/>
<organism evidence="4">
    <name type="scientific">Salpingoeca rosetta (strain ATCC 50818 / BSB-021)</name>
    <dbReference type="NCBI Taxonomy" id="946362"/>
    <lineage>
        <taxon>Eukaryota</taxon>
        <taxon>Choanoflagellata</taxon>
        <taxon>Craspedida</taxon>
        <taxon>Salpingoecidae</taxon>
        <taxon>Salpingoeca</taxon>
    </lineage>
</organism>
<dbReference type="InParanoid" id="F2UD64"/>
<feature type="region of interest" description="Disordered" evidence="1">
    <location>
        <begin position="100"/>
        <end position="331"/>
    </location>
</feature>
<name>F2UD64_SALR5</name>
<dbReference type="eggNOG" id="KOG1829">
    <property type="taxonomic scope" value="Eukaryota"/>
</dbReference>
<feature type="region of interest" description="Disordered" evidence="1">
    <location>
        <begin position="469"/>
        <end position="559"/>
    </location>
</feature>
<dbReference type="InterPro" id="IPR052428">
    <property type="entry name" value="Autophagy_HostDef_Reg"/>
</dbReference>
<dbReference type="EMBL" id="GL832969">
    <property type="protein sequence ID" value="EGD74559.1"/>
    <property type="molecule type" value="Genomic_DNA"/>
</dbReference>
<dbReference type="SMART" id="SM01175">
    <property type="entry name" value="DUF4206"/>
    <property type="match status" value="1"/>
</dbReference>
<proteinExistence type="predicted"/>
<reference evidence="3" key="1">
    <citation type="submission" date="2009-08" db="EMBL/GenBank/DDBJ databases">
        <title>Annotation of Salpingoeca rosetta.</title>
        <authorList>
            <consortium name="The Broad Institute Genome Sequencing Platform"/>
            <person name="Russ C."/>
            <person name="Cuomo C."/>
            <person name="Burger G."/>
            <person name="Gray M.W."/>
            <person name="Holland P.W.H."/>
            <person name="King N."/>
            <person name="Lang F.B.F."/>
            <person name="Roger A.J."/>
            <person name="Ruiz-Trillo I."/>
            <person name="Young S.K."/>
            <person name="Zeng Q."/>
            <person name="Gargeya S."/>
            <person name="Alvarado L."/>
            <person name="Berlin A."/>
            <person name="Chapman S.B."/>
            <person name="Chen Z."/>
            <person name="Freedman E."/>
            <person name="Gellesch M."/>
            <person name="Goldberg J."/>
            <person name="Griggs A."/>
            <person name="Gujja S."/>
            <person name="Heilman E."/>
            <person name="Heiman D."/>
            <person name="Howarth C."/>
            <person name="Mehta T."/>
            <person name="Neiman D."/>
            <person name="Pearson M."/>
            <person name="Roberts A."/>
            <person name="Saif S."/>
            <person name="Shea T."/>
            <person name="Shenoy N."/>
            <person name="Sisk P."/>
            <person name="Stolte C."/>
            <person name="Sykes S."/>
            <person name="White J."/>
            <person name="Yandava C."/>
            <person name="Haas B."/>
            <person name="Nusbaum C."/>
            <person name="Birren B."/>
        </authorList>
    </citation>
    <scope>NUCLEOTIDE SEQUENCE [LARGE SCALE GENOMIC DNA]</scope>
    <source>
        <strain evidence="3">ATCC 50818</strain>
    </source>
</reference>
<dbReference type="PANTHER" id="PTHR45971">
    <property type="entry name" value="PHOX (PX) DOMAIN-CONTAINING PROTEIN"/>
    <property type="match status" value="1"/>
</dbReference>
<accession>F2UD64</accession>
<dbReference type="PANTHER" id="PTHR45971:SF1">
    <property type="entry name" value="RUBICON, ISOFORM A"/>
    <property type="match status" value="1"/>
</dbReference>
<dbReference type="AlphaFoldDB" id="F2UD64"/>
<dbReference type="GO" id="GO:1901981">
    <property type="term" value="F:phosphatidylinositol phosphate binding"/>
    <property type="evidence" value="ECO:0007669"/>
    <property type="project" value="TreeGrafter"/>
</dbReference>
<feature type="region of interest" description="Disordered" evidence="1">
    <location>
        <begin position="868"/>
        <end position="903"/>
    </location>
</feature>
<dbReference type="Pfam" id="PF13901">
    <property type="entry name" value="RH_dom"/>
    <property type="match status" value="1"/>
</dbReference>
<dbReference type="OMA" id="RILHSIM"/>
<feature type="region of interest" description="Disordered" evidence="1">
    <location>
        <begin position="426"/>
        <end position="456"/>
    </location>
</feature>
<protein>
    <recommendedName>
        <fullName evidence="2">Rubicon Homology domain-containing protein</fullName>
    </recommendedName>
</protein>
<feature type="compositionally biased region" description="Basic and acidic residues" evidence="1">
    <location>
        <begin position="269"/>
        <end position="289"/>
    </location>
</feature>
<dbReference type="RefSeq" id="XP_004992816.1">
    <property type="nucleotide sequence ID" value="XM_004992759.1"/>
</dbReference>
<dbReference type="KEGG" id="sre:PTSG_12367"/>
<feature type="compositionally biased region" description="Low complexity" evidence="1">
    <location>
        <begin position="227"/>
        <end position="249"/>
    </location>
</feature>
<feature type="region of interest" description="Disordered" evidence="1">
    <location>
        <begin position="572"/>
        <end position="591"/>
    </location>
</feature>
<gene>
    <name evidence="3" type="ORF">PTSG_12367</name>
</gene>
<evidence type="ECO:0000259" key="2">
    <source>
        <dbReference type="SMART" id="SM01175"/>
    </source>
</evidence>
<feature type="compositionally biased region" description="Low complexity" evidence="1">
    <location>
        <begin position="171"/>
        <end position="187"/>
    </location>
</feature>
<feature type="compositionally biased region" description="Polar residues" evidence="1">
    <location>
        <begin position="441"/>
        <end position="456"/>
    </location>
</feature>
<feature type="compositionally biased region" description="Basic residues" evidence="1">
    <location>
        <begin position="390"/>
        <end position="411"/>
    </location>
</feature>
<feature type="region of interest" description="Disordered" evidence="1">
    <location>
        <begin position="361"/>
        <end position="413"/>
    </location>
</feature>
<feature type="compositionally biased region" description="Basic and acidic residues" evidence="1">
    <location>
        <begin position="117"/>
        <end position="129"/>
    </location>
</feature>
<dbReference type="GeneID" id="16073387"/>
<evidence type="ECO:0000313" key="4">
    <source>
        <dbReference type="Proteomes" id="UP000007799"/>
    </source>
</evidence>
<feature type="compositionally biased region" description="Low complexity" evidence="1">
    <location>
        <begin position="307"/>
        <end position="320"/>
    </location>
</feature>
<dbReference type="InterPro" id="IPR025258">
    <property type="entry name" value="RH_dom"/>
</dbReference>
<dbReference type="Proteomes" id="UP000007799">
    <property type="component" value="Unassembled WGS sequence"/>
</dbReference>
<dbReference type="STRING" id="946362.F2UD64"/>
<feature type="compositionally biased region" description="Basic and acidic residues" evidence="1">
    <location>
        <begin position="504"/>
        <end position="517"/>
    </location>
</feature>
<feature type="compositionally biased region" description="Basic and acidic residues" evidence="1">
    <location>
        <begin position="188"/>
        <end position="201"/>
    </location>
</feature>
<keyword evidence="4" id="KW-1185">Reference proteome</keyword>
<feature type="compositionally biased region" description="Low complexity" evidence="1">
    <location>
        <begin position="871"/>
        <end position="882"/>
    </location>
</feature>
<feature type="compositionally biased region" description="Gly residues" evidence="1">
    <location>
        <begin position="883"/>
        <end position="896"/>
    </location>
</feature>
<evidence type="ECO:0000313" key="3">
    <source>
        <dbReference type="EMBL" id="EGD74559.1"/>
    </source>
</evidence>
<sequence length="903" mass="100340">MDVVLSQQHSQHGIENVLDVPDEEADGHRVRFINDDLDRENLHFRLSEAVIQTMEANKPGMPSSSFDHLFDTSEDTPPPHSTFALYLPCALCGPHHDAYPHTPSYPQQEPALPNVPEDGHDVDAVDRGKQPPCQHVQGDVANPEYQHEHEQQAHQQEQEEVQEVQHKHLQQHQPQQHKQQQQHQPQQHKQEQHKQEQHKQEQQQQQKSKAAHVSQPISGQGRARNDTSTTTTSTATSHTTATTTSASSTPEEQGDPSPVRPRPHPHHHRDGDDDAHGTTHDATAQERADTLATPTESNAVAVPSMQASTTSDATTTPTAPLRTSHRPSLRASPLRYGLTSHSEASSPTLSLSPIRSFARSRATSPIRMAPRAPSSSSSAAASRQRPASYHSRHHLPHHHQPHSRSHHRGHTRSTSLAWTPEHLSTSLPNAAAPHASLPVSPATSTRPRAPMRSTSPESVVLGLLHSMLHDDTHSTSTDPNHSHPHHIDRHRDGGDGGDGGDGAGDTRGRRVHARQDSVDDAGSTHDAATPAAHVGGTTGRDDERGGGAGGGKTKEGGDDASEQRLVEIVSHQPLLPDNHAAVPQRPLRPPSINLRDLRASQRELRNIWHPSIRGNDQWAPPRHQVIYHVNNRAAVTRADAMKQQGYRCYNCGLKVEISHLFQKFRWCEYTGKYFCTSCHKQDKAFIPARIVHFWDFRRYPVSKFAAEVLVSIKDLPVFDLQTINPRLLKRISSLRKMHLLRVRLKSLRDYLCACSNGEHLLSLLGENDNMATSKSQYSLMQLVKVKSGQLYRDMAAVCRVWEDHVMGCPRCLGLGHICEFCNNDRDLLFPFQIQRIHKCPECKAISHARCFAKRKQCPRCERRRRYRARSARLSTTSTTGRSGYDGGGGGDGGDGGDGAEKRQ</sequence>